<comment type="caution">
    <text evidence="16">The sequence shown here is derived from an EMBL/GenBank/DDBJ whole genome shotgun (WGS) entry which is preliminary data.</text>
</comment>
<dbReference type="Gene3D" id="2.60.40.1120">
    <property type="entry name" value="Carboxypeptidase-like, regulatory domain"/>
    <property type="match status" value="1"/>
</dbReference>
<dbReference type="PANTHER" id="PTHR32552">
    <property type="entry name" value="FERRICHROME IRON RECEPTOR-RELATED"/>
    <property type="match status" value="1"/>
</dbReference>
<evidence type="ECO:0000256" key="12">
    <source>
        <dbReference type="RuleBase" id="RU003357"/>
    </source>
</evidence>
<feature type="domain" description="TonB-dependent receptor plug" evidence="15">
    <location>
        <begin position="119"/>
        <end position="239"/>
    </location>
</feature>
<dbReference type="SUPFAM" id="SSF49464">
    <property type="entry name" value="Carboxypeptidase regulatory domain-like"/>
    <property type="match status" value="1"/>
</dbReference>
<dbReference type="InterPro" id="IPR037066">
    <property type="entry name" value="Plug_dom_sf"/>
</dbReference>
<evidence type="ECO:0000259" key="14">
    <source>
        <dbReference type="Pfam" id="PF00593"/>
    </source>
</evidence>
<keyword evidence="4" id="KW-0410">Iron transport</keyword>
<keyword evidence="13" id="KW-0732">Signal</keyword>
<dbReference type="InterPro" id="IPR023997">
    <property type="entry name" value="TonB-dep_OMP_SusC/RagA_CS"/>
</dbReference>
<keyword evidence="2 11" id="KW-0813">Transport</keyword>
<evidence type="ECO:0000256" key="10">
    <source>
        <dbReference type="ARBA" id="ARBA00023237"/>
    </source>
</evidence>
<dbReference type="AlphaFoldDB" id="A0A5J5IC97"/>
<dbReference type="Pfam" id="PF00593">
    <property type="entry name" value="TonB_dep_Rec_b-barrel"/>
    <property type="match status" value="1"/>
</dbReference>
<sequence length="1058" mass="115577">MNKIVTVFGILLLMYMGVRSTAFAQQRQLTGTVLNSDGEPIKFATIQVIGANKGISADEQGKFKIEASIGQQIRVSAIGYEPATVTVGKSNILSITLVSSGNELGEVVVTALGITRAKKTLGYAVQELNNAALTNAADNNIVNTISGKIAGAQVTSGGSTIGSSSRIVIRGNASFSGNQPLFVVDGTPIDNTTTNLSGGGGVDWGNTASDLDPNDIESMTVLKGANAAALYGSRATNGVILITTKKGSKGRKLGVDFNSSIVANKPGYWPKYQNQYGGGWDGEEYIYKKFLAANPGSTMSYNDYAKKYSYNYVDGNGGGVNDAWPINWGPRLDIGLKLDQWSTGPNSPWVSRPNNYKDFYSTQVTTVNSVAVTAGSDKATGRLSFTNESTPQGILPNTDQKQNTINTSFTLNPTDKLSIVTNLTYLLKSSNNIPYTGYTGVGVDFAWTERDFDTKYLYQQFKKNGNVSMWPTQSDNYYYYYHNLNGLNRERGYGNVSATYKITNWLSAMARGGVDFYRERRKSITQSGTEGNVRKGRGGQFNQTDIFTKEQNLDFILSFDKTLGNIRIDGLAGANYRDNTYNNTYLAASDLTVPDLYTISNVKGAPTASMYDQEKRSNSVFAEANASYKDFLYLGVTGRNDWSSTLPANNRSYFYPSVSMGLDITKGFGITSDILSYAKIRGSWAKVGGDTDPYQLSRTYSASSFNGISVFAPSLTLPPTNLKPQQTKSYEIGTNLRFLRNKLSLDVTYYDQTTINQIISVSTSSTTGFTGMLINAGEIENKGVEVMFNGKLLEAKSGLDWDISVNWAKNNDVVNKLYGGLQSYRISPGFGGCVTMAIPGQKWGSLWGLPFVRDVKTGKIVVDDSGIPLTTNVAKNFGTVTPDWIGGVNNSFRYKNINLSFLVDMRKGGKFFSTTAWHSYPTGSYTVTTANHVRENGMIVDAVKQDGSPNNVRVSAEDYFGGAWVWNNHEYSILDGTYIKLREVVLGYNINVKNIHWLTKLNLSVFGRNLAILYQDKSTRQYGIDPEVGLGGGDYGVGFENFQIPTTRNFGFKLSAGF</sequence>
<dbReference type="Gene3D" id="2.40.170.20">
    <property type="entry name" value="TonB-dependent receptor, beta-barrel domain"/>
    <property type="match status" value="1"/>
</dbReference>
<dbReference type="NCBIfam" id="TIGR04057">
    <property type="entry name" value="SusC_RagA_signa"/>
    <property type="match status" value="1"/>
</dbReference>
<evidence type="ECO:0000256" key="7">
    <source>
        <dbReference type="ARBA" id="ARBA00023065"/>
    </source>
</evidence>
<dbReference type="InterPro" id="IPR036942">
    <property type="entry name" value="Beta-barrel_TonB_sf"/>
</dbReference>
<dbReference type="InterPro" id="IPR023996">
    <property type="entry name" value="TonB-dep_OMP_SusC/RagA"/>
</dbReference>
<dbReference type="InterPro" id="IPR008969">
    <property type="entry name" value="CarboxyPept-like_regulatory"/>
</dbReference>
<evidence type="ECO:0000256" key="3">
    <source>
        <dbReference type="ARBA" id="ARBA00022452"/>
    </source>
</evidence>
<dbReference type="PANTHER" id="PTHR32552:SF81">
    <property type="entry name" value="TONB-DEPENDENT OUTER MEMBRANE RECEPTOR"/>
    <property type="match status" value="1"/>
</dbReference>
<keyword evidence="8 12" id="KW-0798">TonB box</keyword>
<dbReference type="NCBIfam" id="TIGR04056">
    <property type="entry name" value="OMP_RagA_SusC"/>
    <property type="match status" value="1"/>
</dbReference>
<dbReference type="Gene3D" id="2.170.130.10">
    <property type="entry name" value="TonB-dependent receptor, plug domain"/>
    <property type="match status" value="1"/>
</dbReference>
<evidence type="ECO:0000256" key="9">
    <source>
        <dbReference type="ARBA" id="ARBA00023136"/>
    </source>
</evidence>
<evidence type="ECO:0000259" key="15">
    <source>
        <dbReference type="Pfam" id="PF07715"/>
    </source>
</evidence>
<comment type="similarity">
    <text evidence="11 12">Belongs to the TonB-dependent receptor family.</text>
</comment>
<organism evidence="16 17">
    <name type="scientific">Ginsengibacter hankyongi</name>
    <dbReference type="NCBI Taxonomy" id="2607284"/>
    <lineage>
        <taxon>Bacteria</taxon>
        <taxon>Pseudomonadati</taxon>
        <taxon>Bacteroidota</taxon>
        <taxon>Chitinophagia</taxon>
        <taxon>Chitinophagales</taxon>
        <taxon>Chitinophagaceae</taxon>
        <taxon>Ginsengibacter</taxon>
    </lineage>
</organism>
<dbReference type="RefSeq" id="WP_150416562.1">
    <property type="nucleotide sequence ID" value="NZ_VYQF01000009.1"/>
</dbReference>
<dbReference type="GO" id="GO:0009279">
    <property type="term" value="C:cell outer membrane"/>
    <property type="evidence" value="ECO:0007669"/>
    <property type="project" value="UniProtKB-SubCell"/>
</dbReference>
<evidence type="ECO:0000256" key="4">
    <source>
        <dbReference type="ARBA" id="ARBA00022496"/>
    </source>
</evidence>
<evidence type="ECO:0000256" key="13">
    <source>
        <dbReference type="SAM" id="SignalP"/>
    </source>
</evidence>
<keyword evidence="9 11" id="KW-0472">Membrane</keyword>
<gene>
    <name evidence="16" type="ORF">FW778_19580</name>
</gene>
<keyword evidence="3 11" id="KW-1134">Transmembrane beta strand</keyword>
<feature type="domain" description="TonB-dependent receptor-like beta-barrel" evidence="14">
    <location>
        <begin position="435"/>
        <end position="928"/>
    </location>
</feature>
<keyword evidence="6" id="KW-0408">Iron</keyword>
<keyword evidence="17" id="KW-1185">Reference proteome</keyword>
<evidence type="ECO:0000256" key="1">
    <source>
        <dbReference type="ARBA" id="ARBA00004571"/>
    </source>
</evidence>
<name>A0A5J5IC97_9BACT</name>
<dbReference type="Pfam" id="PF13715">
    <property type="entry name" value="CarbopepD_reg_2"/>
    <property type="match status" value="1"/>
</dbReference>
<comment type="subcellular location">
    <subcellularLocation>
        <location evidence="1 11">Cell outer membrane</location>
        <topology evidence="1 11">Multi-pass membrane protein</topology>
    </subcellularLocation>
</comment>
<feature type="signal peptide" evidence="13">
    <location>
        <begin position="1"/>
        <end position="24"/>
    </location>
</feature>
<dbReference type="InterPro" id="IPR000531">
    <property type="entry name" value="Beta-barrel_TonB"/>
</dbReference>
<keyword evidence="7" id="KW-0406">Ion transport</keyword>
<evidence type="ECO:0000256" key="6">
    <source>
        <dbReference type="ARBA" id="ARBA00023004"/>
    </source>
</evidence>
<evidence type="ECO:0000256" key="5">
    <source>
        <dbReference type="ARBA" id="ARBA00022692"/>
    </source>
</evidence>
<dbReference type="InterPro" id="IPR039426">
    <property type="entry name" value="TonB-dep_rcpt-like"/>
</dbReference>
<keyword evidence="10 11" id="KW-0998">Cell outer membrane</keyword>
<evidence type="ECO:0000256" key="8">
    <source>
        <dbReference type="ARBA" id="ARBA00023077"/>
    </source>
</evidence>
<evidence type="ECO:0000256" key="2">
    <source>
        <dbReference type="ARBA" id="ARBA00022448"/>
    </source>
</evidence>
<dbReference type="Pfam" id="PF07715">
    <property type="entry name" value="Plug"/>
    <property type="match status" value="1"/>
</dbReference>
<evidence type="ECO:0000313" key="16">
    <source>
        <dbReference type="EMBL" id="KAA9036095.1"/>
    </source>
</evidence>
<protein>
    <submittedName>
        <fullName evidence="16">SusC/RagA family TonB-linked outer membrane protein</fullName>
    </submittedName>
</protein>
<evidence type="ECO:0000256" key="11">
    <source>
        <dbReference type="PROSITE-ProRule" id="PRU01360"/>
    </source>
</evidence>
<dbReference type="GO" id="GO:0006826">
    <property type="term" value="P:iron ion transport"/>
    <property type="evidence" value="ECO:0007669"/>
    <property type="project" value="UniProtKB-KW"/>
</dbReference>
<reference evidence="16 17" key="1">
    <citation type="submission" date="2019-09" db="EMBL/GenBank/DDBJ databases">
        <title>Draft genome sequence of Ginsengibacter sp. BR5-29.</title>
        <authorList>
            <person name="Im W.-T."/>
        </authorList>
    </citation>
    <scope>NUCLEOTIDE SEQUENCE [LARGE SCALE GENOMIC DNA]</scope>
    <source>
        <strain evidence="16 17">BR5-29</strain>
    </source>
</reference>
<dbReference type="SUPFAM" id="SSF56935">
    <property type="entry name" value="Porins"/>
    <property type="match status" value="1"/>
</dbReference>
<dbReference type="EMBL" id="VYQF01000009">
    <property type="protein sequence ID" value="KAA9036095.1"/>
    <property type="molecule type" value="Genomic_DNA"/>
</dbReference>
<dbReference type="PROSITE" id="PS52016">
    <property type="entry name" value="TONB_DEPENDENT_REC_3"/>
    <property type="match status" value="1"/>
</dbReference>
<dbReference type="InterPro" id="IPR012910">
    <property type="entry name" value="Plug_dom"/>
</dbReference>
<dbReference type="Proteomes" id="UP000326903">
    <property type="component" value="Unassembled WGS sequence"/>
</dbReference>
<feature type="chain" id="PRO_5023860489" evidence="13">
    <location>
        <begin position="25"/>
        <end position="1058"/>
    </location>
</feature>
<evidence type="ECO:0000313" key="17">
    <source>
        <dbReference type="Proteomes" id="UP000326903"/>
    </source>
</evidence>
<keyword evidence="5 11" id="KW-0812">Transmembrane</keyword>
<proteinExistence type="inferred from homology"/>
<accession>A0A5J5IC97</accession>